<organism evidence="1 2">
    <name type="scientific">Leucogyrophana mollusca</name>
    <dbReference type="NCBI Taxonomy" id="85980"/>
    <lineage>
        <taxon>Eukaryota</taxon>
        <taxon>Fungi</taxon>
        <taxon>Dikarya</taxon>
        <taxon>Basidiomycota</taxon>
        <taxon>Agaricomycotina</taxon>
        <taxon>Agaricomycetes</taxon>
        <taxon>Agaricomycetidae</taxon>
        <taxon>Boletales</taxon>
        <taxon>Boletales incertae sedis</taxon>
        <taxon>Leucogyrophana</taxon>
    </lineage>
</organism>
<proteinExistence type="predicted"/>
<gene>
    <name evidence="1" type="ORF">BV22DRAFT_289289</name>
</gene>
<accession>A0ACB8BN47</accession>
<protein>
    <submittedName>
        <fullName evidence="1">Uncharacterized protein</fullName>
    </submittedName>
</protein>
<dbReference type="EMBL" id="MU266368">
    <property type="protein sequence ID" value="KAH7927336.1"/>
    <property type="molecule type" value="Genomic_DNA"/>
</dbReference>
<dbReference type="Proteomes" id="UP000790709">
    <property type="component" value="Unassembled WGS sequence"/>
</dbReference>
<evidence type="ECO:0000313" key="1">
    <source>
        <dbReference type="EMBL" id="KAH7927336.1"/>
    </source>
</evidence>
<sequence length="108" mass="11768">MHAFGKIKARYERTTHGVSKVCGSGMHSTCGSEDAKEANQKARMVDKWWVTWQPIPGLGSALNDHGDFALSLCCDGISKIDICVWSLTWSLTCPYLPPSGPDPPFSIA</sequence>
<keyword evidence="2" id="KW-1185">Reference proteome</keyword>
<name>A0ACB8BN47_9AGAM</name>
<reference evidence="1" key="1">
    <citation type="journal article" date="2021" name="New Phytol.">
        <title>Evolutionary innovations through gain and loss of genes in the ectomycorrhizal Boletales.</title>
        <authorList>
            <person name="Wu G."/>
            <person name="Miyauchi S."/>
            <person name="Morin E."/>
            <person name="Kuo A."/>
            <person name="Drula E."/>
            <person name="Varga T."/>
            <person name="Kohler A."/>
            <person name="Feng B."/>
            <person name="Cao Y."/>
            <person name="Lipzen A."/>
            <person name="Daum C."/>
            <person name="Hundley H."/>
            <person name="Pangilinan J."/>
            <person name="Johnson J."/>
            <person name="Barry K."/>
            <person name="LaButti K."/>
            <person name="Ng V."/>
            <person name="Ahrendt S."/>
            <person name="Min B."/>
            <person name="Choi I.G."/>
            <person name="Park H."/>
            <person name="Plett J.M."/>
            <person name="Magnuson J."/>
            <person name="Spatafora J.W."/>
            <person name="Nagy L.G."/>
            <person name="Henrissat B."/>
            <person name="Grigoriev I.V."/>
            <person name="Yang Z.L."/>
            <person name="Xu J."/>
            <person name="Martin F.M."/>
        </authorList>
    </citation>
    <scope>NUCLEOTIDE SEQUENCE</scope>
    <source>
        <strain evidence="1">KUC20120723A-06</strain>
    </source>
</reference>
<evidence type="ECO:0000313" key="2">
    <source>
        <dbReference type="Proteomes" id="UP000790709"/>
    </source>
</evidence>
<comment type="caution">
    <text evidence="1">The sequence shown here is derived from an EMBL/GenBank/DDBJ whole genome shotgun (WGS) entry which is preliminary data.</text>
</comment>